<keyword evidence="6" id="KW-0333">Golgi apparatus</keyword>
<evidence type="ECO:0000313" key="12">
    <source>
        <dbReference type="EMBL" id="KER29071.1"/>
    </source>
</evidence>
<accession>A0A074ZPP2</accession>
<reference evidence="12 13" key="1">
    <citation type="submission" date="2013-11" db="EMBL/GenBank/DDBJ databases">
        <title>Opisthorchis viverrini - life in the bile duct.</title>
        <authorList>
            <person name="Young N.D."/>
            <person name="Nagarajan N."/>
            <person name="Lin S.J."/>
            <person name="Korhonen P.K."/>
            <person name="Jex A.R."/>
            <person name="Hall R.S."/>
            <person name="Safavi-Hemami H."/>
            <person name="Kaewkong W."/>
            <person name="Bertrand D."/>
            <person name="Gao S."/>
            <person name="Seet Q."/>
            <person name="Wongkham S."/>
            <person name="Teh B.T."/>
            <person name="Wongkham C."/>
            <person name="Intapan P.M."/>
            <person name="Maleewong W."/>
            <person name="Yang X."/>
            <person name="Hu M."/>
            <person name="Wang Z."/>
            <person name="Hofmann A."/>
            <person name="Sternberg P.W."/>
            <person name="Tan P."/>
            <person name="Wang J."/>
            <person name="Gasser R.B."/>
        </authorList>
    </citation>
    <scope>NUCLEOTIDE SEQUENCE [LARGE SCALE GENOMIC DNA]</scope>
</reference>
<comment type="subcellular location">
    <subcellularLocation>
        <location evidence="8">Endomembrane system</location>
        <topology evidence="8">Single-pass type IV membrane protein</topology>
    </subcellularLocation>
    <subcellularLocation>
        <location evidence="1">Golgi apparatus membrane</location>
    </subcellularLocation>
</comment>
<evidence type="ECO:0000256" key="7">
    <source>
        <dbReference type="ARBA" id="ARBA00023136"/>
    </source>
</evidence>
<dbReference type="OrthoDB" id="261831at2759"/>
<evidence type="ECO:0000256" key="1">
    <source>
        <dbReference type="ARBA" id="ARBA00004394"/>
    </source>
</evidence>
<evidence type="ECO:0000256" key="8">
    <source>
        <dbReference type="ARBA" id="ARBA00046280"/>
    </source>
</evidence>
<dbReference type="STRING" id="6198.A0A074ZPP2"/>
<dbReference type="GO" id="GO:0000139">
    <property type="term" value="C:Golgi membrane"/>
    <property type="evidence" value="ECO:0007669"/>
    <property type="project" value="UniProtKB-SubCell"/>
</dbReference>
<dbReference type="Proteomes" id="UP000054324">
    <property type="component" value="Unassembled WGS sequence"/>
</dbReference>
<dbReference type="GeneID" id="20318439"/>
<dbReference type="PROSITE" id="PS50192">
    <property type="entry name" value="T_SNARE"/>
    <property type="match status" value="1"/>
</dbReference>
<keyword evidence="2" id="KW-0813">Transport</keyword>
<dbReference type="AlphaFoldDB" id="A0A074ZPP2"/>
<dbReference type="InterPro" id="IPR000727">
    <property type="entry name" value="T_SNARE_dom"/>
</dbReference>
<feature type="compositionally biased region" description="Polar residues" evidence="9">
    <location>
        <begin position="158"/>
        <end position="167"/>
    </location>
</feature>
<dbReference type="InterPro" id="IPR039899">
    <property type="entry name" value="BET1_SNARE"/>
</dbReference>
<keyword evidence="7 10" id="KW-0472">Membrane</keyword>
<evidence type="ECO:0000256" key="3">
    <source>
        <dbReference type="ARBA" id="ARBA00022692"/>
    </source>
</evidence>
<dbReference type="KEGG" id="ovi:T265_04257"/>
<organism evidence="12 13">
    <name type="scientific">Opisthorchis viverrini</name>
    <name type="common">Southeast Asian liver fluke</name>
    <dbReference type="NCBI Taxonomy" id="6198"/>
    <lineage>
        <taxon>Eukaryota</taxon>
        <taxon>Metazoa</taxon>
        <taxon>Spiralia</taxon>
        <taxon>Lophotrochozoa</taxon>
        <taxon>Platyhelminthes</taxon>
        <taxon>Trematoda</taxon>
        <taxon>Digenea</taxon>
        <taxon>Opisthorchiida</taxon>
        <taxon>Opisthorchiata</taxon>
        <taxon>Opisthorchiidae</taxon>
        <taxon>Opisthorchis</taxon>
    </lineage>
</organism>
<feature type="domain" description="T-SNARE coiled-coil homology" evidence="11">
    <location>
        <begin position="191"/>
        <end position="253"/>
    </location>
</feature>
<dbReference type="PANTHER" id="PTHR12791">
    <property type="entry name" value="GOLGI SNARE BET1-RELATED"/>
    <property type="match status" value="1"/>
</dbReference>
<evidence type="ECO:0000256" key="10">
    <source>
        <dbReference type="SAM" id="Phobius"/>
    </source>
</evidence>
<evidence type="ECO:0000313" key="13">
    <source>
        <dbReference type="Proteomes" id="UP000054324"/>
    </source>
</evidence>
<protein>
    <recommendedName>
        <fullName evidence="11">t-SNARE coiled-coil homology domain-containing protein</fullName>
    </recommendedName>
</protein>
<dbReference type="RefSeq" id="XP_009167210.1">
    <property type="nucleotide sequence ID" value="XM_009168946.1"/>
</dbReference>
<dbReference type="Gene3D" id="1.20.5.110">
    <property type="match status" value="1"/>
</dbReference>
<sequence>MSILLPVTNNNCLSWLESSLRLCRFSGIMVTSVTLLKAIYADSHGHVKHSLSARGRVQNAAVRSTLLYGSETWLLSAEDVRVFSVFGHRCIWNTIRDWCEHRINNAGVRWMVFKAYGLSAIDELITLHRLRAPRALYASRPNSKDCFRTTSRRVETSRGGQTMTFQRSMEHSTRPSVKNPHMPSQPRTTSSGLEDEHERLNAELHQKVSNLRSLSIRIGDELRDQNFLLGGMAGTFDRSEGLLRSTMNRVLGLGRHGSTLGLYCYLLCFATLFFFVSAALSWRSGFCAAMILRSIVAGTHFLKVQPCQVGPSGVAGRRTAGPHTAIDRDSRRIIHYGRNTFKIRESGAAQKATVRSCIRSETVMPCSPRPRARTALCSRTGQTFSHWLQARPPPKKTLTTAVSQPRPLKK</sequence>
<evidence type="ECO:0000256" key="5">
    <source>
        <dbReference type="ARBA" id="ARBA00022989"/>
    </source>
</evidence>
<keyword evidence="3 10" id="KW-0812">Transmembrane</keyword>
<evidence type="ECO:0000256" key="2">
    <source>
        <dbReference type="ARBA" id="ARBA00022448"/>
    </source>
</evidence>
<dbReference type="CTD" id="20318439"/>
<keyword evidence="4" id="KW-0653">Protein transport</keyword>
<evidence type="ECO:0000259" key="11">
    <source>
        <dbReference type="PROSITE" id="PS50192"/>
    </source>
</evidence>
<dbReference type="EMBL" id="KL596686">
    <property type="protein sequence ID" value="KER29071.1"/>
    <property type="molecule type" value="Genomic_DNA"/>
</dbReference>
<keyword evidence="13" id="KW-1185">Reference proteome</keyword>
<evidence type="ECO:0000256" key="6">
    <source>
        <dbReference type="ARBA" id="ARBA00023034"/>
    </source>
</evidence>
<proteinExistence type="predicted"/>
<feature type="region of interest" description="Disordered" evidence="9">
    <location>
        <begin position="150"/>
        <end position="195"/>
    </location>
</feature>
<feature type="transmembrane region" description="Helical" evidence="10">
    <location>
        <begin position="260"/>
        <end position="282"/>
    </location>
</feature>
<gene>
    <name evidence="12" type="ORF">T265_04257</name>
</gene>
<dbReference type="GO" id="GO:0015031">
    <property type="term" value="P:protein transport"/>
    <property type="evidence" value="ECO:0007669"/>
    <property type="project" value="UniProtKB-KW"/>
</dbReference>
<feature type="region of interest" description="Disordered" evidence="9">
    <location>
        <begin position="389"/>
        <end position="410"/>
    </location>
</feature>
<evidence type="ECO:0000256" key="9">
    <source>
        <dbReference type="SAM" id="MobiDB-lite"/>
    </source>
</evidence>
<name>A0A074ZPP2_OPIVI</name>
<dbReference type="CDD" id="cd15853">
    <property type="entry name" value="SNARE_Bet1"/>
    <property type="match status" value="1"/>
</dbReference>
<keyword evidence="5 10" id="KW-1133">Transmembrane helix</keyword>
<evidence type="ECO:0000256" key="4">
    <source>
        <dbReference type="ARBA" id="ARBA00022927"/>
    </source>
</evidence>
<dbReference type="SUPFAM" id="SSF58038">
    <property type="entry name" value="SNARE fusion complex"/>
    <property type="match status" value="1"/>
</dbReference>